<reference evidence="2" key="1">
    <citation type="submission" date="2013-10" db="EMBL/GenBank/DDBJ databases">
        <title>Genome sequencing of Onchocerca volvulus.</title>
        <authorList>
            <person name="Cotton J."/>
            <person name="Tsai J."/>
            <person name="Stanley E."/>
            <person name="Tracey A."/>
            <person name="Holroyd N."/>
            <person name="Lustigman S."/>
            <person name="Berriman M."/>
        </authorList>
    </citation>
    <scope>NUCLEOTIDE SEQUENCE</scope>
</reference>
<reference evidence="1" key="2">
    <citation type="submission" date="2022-06" db="UniProtKB">
        <authorList>
            <consortium name="EnsemblMetazoa"/>
        </authorList>
    </citation>
    <scope>IDENTIFICATION</scope>
</reference>
<sequence>MLLSSIRQTPQVPLLKKSLTAVTIGSSSQNKLHSRGMTTGKDNLVLPKALPSLPSSSESLIYLRLQKSDDKSICNKNACKKLAAEYAHSLESIVKTGSSSQDQNGKDDDDVSIAGTIFSKPWDFNVWENLLDLAHYGDEKPSTLTGNHDTNQIVLEGYDEVICSLEMSYDSDEGRSFQKLHSIVDDSRSLIYLKSVTSGSGNPEPSNSIMNLPHIFLRYSKLDDSWLESLDDIPTSIRALSPIISPPWLKNSLSADPGTKIQEYVVIRNVRQFLNGLKNYLVKHGEGELHDLIEKERARLNANEFLDIDAILEAVLHKIGLVGIPKKK</sequence>
<dbReference type="EMBL" id="CMVM020000767">
    <property type="status" value="NOT_ANNOTATED_CDS"/>
    <property type="molecule type" value="Genomic_DNA"/>
</dbReference>
<accession>A0A8R1TMZ8</accession>
<keyword evidence="2" id="KW-1185">Reference proteome</keyword>
<proteinExistence type="predicted"/>
<organism evidence="1 2">
    <name type="scientific">Onchocerca volvulus</name>
    <dbReference type="NCBI Taxonomy" id="6282"/>
    <lineage>
        <taxon>Eukaryota</taxon>
        <taxon>Metazoa</taxon>
        <taxon>Ecdysozoa</taxon>
        <taxon>Nematoda</taxon>
        <taxon>Chromadorea</taxon>
        <taxon>Rhabditida</taxon>
        <taxon>Spirurina</taxon>
        <taxon>Spiruromorpha</taxon>
        <taxon>Filarioidea</taxon>
        <taxon>Onchocercidae</taxon>
        <taxon>Onchocerca</taxon>
    </lineage>
</organism>
<protein>
    <submittedName>
        <fullName evidence="1">Uncharacterized protein</fullName>
    </submittedName>
</protein>
<dbReference type="AlphaFoldDB" id="A0A8R1TMZ8"/>
<dbReference type="Pfam" id="PF23268">
    <property type="entry name" value="RIN1"/>
    <property type="match status" value="1"/>
</dbReference>
<evidence type="ECO:0000313" key="1">
    <source>
        <dbReference type="EnsemblMetazoa" id="OVOC12828.1"/>
    </source>
</evidence>
<name>A0A8R1TMZ8_ONCVO</name>
<evidence type="ECO:0000313" key="2">
    <source>
        <dbReference type="Proteomes" id="UP000024404"/>
    </source>
</evidence>
<dbReference type="EnsemblMetazoa" id="OVOC12828.1">
    <property type="protein sequence ID" value="OVOC12828.1"/>
    <property type="gene ID" value="WBGene00249637"/>
</dbReference>
<dbReference type="Proteomes" id="UP000024404">
    <property type="component" value="Unassembled WGS sequence"/>
</dbReference>